<keyword evidence="2" id="KW-0479">Metal-binding</keyword>
<protein>
    <submittedName>
        <fullName evidence="5">Uncharacterized protein LOC106808794</fullName>
    </submittedName>
</protein>
<keyword evidence="4" id="KW-1185">Reference proteome</keyword>
<dbReference type="RefSeq" id="XP_014667133.1">
    <property type="nucleotide sequence ID" value="XM_014811647.1"/>
</dbReference>
<evidence type="ECO:0000259" key="3">
    <source>
        <dbReference type="Pfam" id="PF13359"/>
    </source>
</evidence>
<gene>
    <name evidence="5" type="primary">LOC106808794</name>
</gene>
<sequence length="397" mass="45720">MISEQLGYSIDRTFYWTDSASVLRYIANRNLRFHTFVANRLAVIHEATQVDQWHYVNTKQNPADCASRGMAITNFVRHSLWLNGPDFLWKAESEWPSFPQDTTMTVDDAEVKKMVNTIPTVISESCDGMERLMASFSDWSKLKRITGWLMIAMDNLRLAVKWTRQIKIAIESYETDPLTCERAVEDDVMKDKNGIVPNTSQEWKQVAVNFYRKWNYPFCLGALDGKHVAIRQPCGTGSEFFNYKHFFSVVLFALTDADYRFLYVNVGSTGRSGDAGIFRTSSLLQAMQNQSLDFPPPENTPVSDTKCNYHIIGDDAFPLRPDLMKPYPHKNLEHAKRIFNYRLSRARRVVENSFGILANRFRVFLAPIALEPDFVENLILAACCLHNFLIENQQQHL</sequence>
<name>A0ABM1E4L2_PRICU</name>
<dbReference type="PANTHER" id="PTHR47331">
    <property type="entry name" value="PHD-TYPE DOMAIN-CONTAINING PROTEIN"/>
    <property type="match status" value="1"/>
</dbReference>
<evidence type="ECO:0000313" key="4">
    <source>
        <dbReference type="Proteomes" id="UP000695022"/>
    </source>
</evidence>
<dbReference type="GeneID" id="106808794"/>
<proteinExistence type="predicted"/>
<dbReference type="Proteomes" id="UP000695022">
    <property type="component" value="Unplaced"/>
</dbReference>
<evidence type="ECO:0000256" key="1">
    <source>
        <dbReference type="ARBA" id="ARBA00001968"/>
    </source>
</evidence>
<evidence type="ECO:0000313" key="5">
    <source>
        <dbReference type="RefSeq" id="XP_014667133.1"/>
    </source>
</evidence>
<organism evidence="4 5">
    <name type="scientific">Priapulus caudatus</name>
    <name type="common">Priapulid worm</name>
    <dbReference type="NCBI Taxonomy" id="37621"/>
    <lineage>
        <taxon>Eukaryota</taxon>
        <taxon>Metazoa</taxon>
        <taxon>Ecdysozoa</taxon>
        <taxon>Scalidophora</taxon>
        <taxon>Priapulida</taxon>
        <taxon>Priapulimorpha</taxon>
        <taxon>Priapulimorphida</taxon>
        <taxon>Priapulidae</taxon>
        <taxon>Priapulus</taxon>
    </lineage>
</organism>
<dbReference type="PANTHER" id="PTHR47331:SF1">
    <property type="entry name" value="GAG-LIKE PROTEIN"/>
    <property type="match status" value="1"/>
</dbReference>
<reference evidence="5" key="1">
    <citation type="submission" date="2025-08" db="UniProtKB">
        <authorList>
            <consortium name="RefSeq"/>
        </authorList>
    </citation>
    <scope>IDENTIFICATION</scope>
</reference>
<comment type="cofactor">
    <cofactor evidence="1">
        <name>a divalent metal cation</name>
        <dbReference type="ChEBI" id="CHEBI:60240"/>
    </cofactor>
</comment>
<dbReference type="Pfam" id="PF13359">
    <property type="entry name" value="DDE_Tnp_4"/>
    <property type="match status" value="1"/>
</dbReference>
<evidence type="ECO:0000256" key="2">
    <source>
        <dbReference type="ARBA" id="ARBA00022723"/>
    </source>
</evidence>
<accession>A0ABM1E4L2</accession>
<dbReference type="InterPro" id="IPR027806">
    <property type="entry name" value="HARBI1_dom"/>
</dbReference>
<feature type="domain" description="DDE Tnp4" evidence="3">
    <location>
        <begin position="223"/>
        <end position="387"/>
    </location>
</feature>